<evidence type="ECO:0000313" key="2">
    <source>
        <dbReference type="EMBL" id="KAE8986136.1"/>
    </source>
</evidence>
<dbReference type="OrthoDB" id="128118at2759"/>
<evidence type="ECO:0000256" key="1">
    <source>
        <dbReference type="SAM" id="MobiDB-lite"/>
    </source>
</evidence>
<comment type="caution">
    <text evidence="2">The sequence shown here is derived from an EMBL/GenBank/DDBJ whole genome shotgun (WGS) entry which is preliminary data.</text>
</comment>
<sequence>MMKGGMAPATAEVGRGDLPSPTERAVSYATAVRNGQGASPENTVHATPRTVVGPWSPRERHLLLATLDRDWHLSHEPTSDGMMGVMRDTALRHSAVHSDTALRPRTDMETQTLLAYLGKELELPHPPIFLKATMQLLERAAIEQFHEVHCEVMLTAAVSPSAKLRRGMTHNALAAQLFSANTDSAKGKQMIGRLMDDVKMLFFDGVHTLKFVFNSRRVADFYLGLAFRLNGTCIELEDSDEGAPEGTYLSARMRRQYAIRVYGAGNIGLVTLIAALDKLPGVKVMDAERPRVDSTEIMDNRYLVLHFAAEDCPEALRGVTKIDFQGQVITLHHHLLRQRLPCARCFAPFHTTGFCKTPSPKLRSLQSKYKRTYHGPIHSFLVGEEMQYKHSDADSLDSFLRELRRAVSTSATPPGDGLEGTVAASLSITLDDASGSTPGQDAQPAGAHPSTRHAHPTGSISLATSSGDGFQTAHRKGGKVRVANAKAAVTDPTPPVTTTAKGATMGGTCKQDGGPAAGKKRVTPAAAGARAKHPGPRKSGKALTGQTFTQFQTERAMGRYAVLADQAEDCSDVDSEEEKAEAPYAYTQSPRQRQASQGVAAPLRNGRQGATPVRMDASPANGSTTLEEPVAAPTSTDTSATTDLGRSGSASDTEMEREMQEDTDMDDDLDSVLSGYVGSSAPSTTQSPAPPPAQSFRSR</sequence>
<feature type="region of interest" description="Disordered" evidence="1">
    <location>
        <begin position="571"/>
        <end position="699"/>
    </location>
</feature>
<dbReference type="Proteomes" id="UP000435112">
    <property type="component" value="Unassembled WGS sequence"/>
</dbReference>
<feature type="compositionally biased region" description="Polar residues" evidence="1">
    <location>
        <begin position="458"/>
        <end position="469"/>
    </location>
</feature>
<organism evidence="2 3">
    <name type="scientific">Phytophthora rubi</name>
    <dbReference type="NCBI Taxonomy" id="129364"/>
    <lineage>
        <taxon>Eukaryota</taxon>
        <taxon>Sar</taxon>
        <taxon>Stramenopiles</taxon>
        <taxon>Oomycota</taxon>
        <taxon>Peronosporomycetes</taxon>
        <taxon>Peronosporales</taxon>
        <taxon>Peronosporaceae</taxon>
        <taxon>Phytophthora</taxon>
    </lineage>
</organism>
<evidence type="ECO:0000313" key="3">
    <source>
        <dbReference type="Proteomes" id="UP000435112"/>
    </source>
</evidence>
<feature type="compositionally biased region" description="Polar residues" evidence="1">
    <location>
        <begin position="586"/>
        <end position="597"/>
    </location>
</feature>
<feature type="compositionally biased region" description="Polar residues" evidence="1">
    <location>
        <begin position="36"/>
        <end position="45"/>
    </location>
</feature>
<feature type="region of interest" description="Disordered" evidence="1">
    <location>
        <begin position="1"/>
        <end position="53"/>
    </location>
</feature>
<dbReference type="AlphaFoldDB" id="A0A6A3IT26"/>
<dbReference type="EMBL" id="QXFU01002407">
    <property type="protein sequence ID" value="KAE8986136.1"/>
    <property type="molecule type" value="Genomic_DNA"/>
</dbReference>
<protein>
    <submittedName>
        <fullName evidence="2">Uncharacterized protein</fullName>
    </submittedName>
</protein>
<reference evidence="2 3" key="1">
    <citation type="submission" date="2018-09" db="EMBL/GenBank/DDBJ databases">
        <title>Genomic investigation of the strawberry pathogen Phytophthora fragariae indicates pathogenicity is determined by transcriptional variation in three key races.</title>
        <authorList>
            <person name="Adams T.M."/>
            <person name="Armitage A.D."/>
            <person name="Sobczyk M.K."/>
            <person name="Bates H.J."/>
            <person name="Dunwell J.M."/>
            <person name="Nellist C.F."/>
            <person name="Harrison R.J."/>
        </authorList>
    </citation>
    <scope>NUCLEOTIDE SEQUENCE [LARGE SCALE GENOMIC DNA]</scope>
    <source>
        <strain evidence="2 3">SCRP324</strain>
    </source>
</reference>
<feature type="region of interest" description="Disordered" evidence="1">
    <location>
        <begin position="431"/>
        <end position="543"/>
    </location>
</feature>
<gene>
    <name evidence="2" type="ORF">PR002_g22440</name>
</gene>
<feature type="compositionally biased region" description="Basic residues" evidence="1">
    <location>
        <begin position="530"/>
        <end position="540"/>
    </location>
</feature>
<feature type="compositionally biased region" description="Acidic residues" evidence="1">
    <location>
        <begin position="661"/>
        <end position="670"/>
    </location>
</feature>
<name>A0A6A3IT26_9STRA</name>
<feature type="compositionally biased region" description="Low complexity" evidence="1">
    <location>
        <begin position="631"/>
        <end position="643"/>
    </location>
</feature>
<feature type="compositionally biased region" description="Polar residues" evidence="1">
    <location>
        <begin position="431"/>
        <end position="440"/>
    </location>
</feature>
<accession>A0A6A3IT26</accession>
<feature type="compositionally biased region" description="Low complexity" evidence="1">
    <location>
        <begin position="485"/>
        <end position="508"/>
    </location>
</feature>
<proteinExistence type="predicted"/>